<dbReference type="Pfam" id="PF04140">
    <property type="entry name" value="ICMT"/>
    <property type="match status" value="1"/>
</dbReference>
<dbReference type="AlphaFoldDB" id="D6ZYP8"/>
<dbReference type="Gene3D" id="1.20.120.1630">
    <property type="match status" value="1"/>
</dbReference>
<keyword evidence="3 5" id="KW-1133">Transmembrane helix</keyword>
<dbReference type="KEGG" id="sno:Snov_3747"/>
<dbReference type="Proteomes" id="UP000006633">
    <property type="component" value="Chromosome"/>
</dbReference>
<dbReference type="InterPro" id="IPR007269">
    <property type="entry name" value="ICMT_MeTrfase"/>
</dbReference>
<keyword evidence="6" id="KW-0808">Transferase</keyword>
<keyword evidence="2 5" id="KW-0812">Transmembrane</keyword>
<dbReference type="HOGENOM" id="CLU_102515_0_0_5"/>
<evidence type="ECO:0000256" key="4">
    <source>
        <dbReference type="ARBA" id="ARBA00023136"/>
    </source>
</evidence>
<evidence type="ECO:0000256" key="3">
    <source>
        <dbReference type="ARBA" id="ARBA00022989"/>
    </source>
</evidence>
<dbReference type="RefSeq" id="WP_013168518.1">
    <property type="nucleotide sequence ID" value="NC_014217.1"/>
</dbReference>
<dbReference type="GO" id="GO:0032259">
    <property type="term" value="P:methylation"/>
    <property type="evidence" value="ECO:0007669"/>
    <property type="project" value="UniProtKB-KW"/>
</dbReference>
<dbReference type="OrthoDB" id="7203053at2"/>
<evidence type="ECO:0000256" key="1">
    <source>
        <dbReference type="ARBA" id="ARBA00004141"/>
    </source>
</evidence>
<keyword evidence="6" id="KW-0489">Methyltransferase</keyword>
<keyword evidence="7" id="KW-1185">Reference proteome</keyword>
<reference evidence="6 7" key="1">
    <citation type="journal article" date="2012" name="Stand. Genomic Sci.">
        <title>Complete genome sequence of the facultatively chemolithoautotrophic and methylotrophic alpha Proteobacterium Starkeya novella type strain (ATCC 8093(T)).</title>
        <authorList>
            <person name="Kappler U."/>
            <person name="Davenport K."/>
            <person name="Beatson S."/>
            <person name="Lucas S."/>
            <person name="Lapidus A."/>
            <person name="Copeland A."/>
            <person name="Berry K.W."/>
            <person name="Glavina Del Rio T."/>
            <person name="Hammon N."/>
            <person name="Dalin E."/>
            <person name="Tice H."/>
            <person name="Pitluck S."/>
            <person name="Richardson P."/>
            <person name="Bruce D."/>
            <person name="Goodwin L.A."/>
            <person name="Han C."/>
            <person name="Tapia R."/>
            <person name="Detter J.C."/>
            <person name="Chang Y.J."/>
            <person name="Jeffries C.D."/>
            <person name="Land M."/>
            <person name="Hauser L."/>
            <person name="Kyrpides N.C."/>
            <person name="Goker M."/>
            <person name="Ivanova N."/>
            <person name="Klenk H.P."/>
            <person name="Woyke T."/>
        </authorList>
    </citation>
    <scope>NUCLEOTIDE SEQUENCE [LARGE SCALE GENOMIC DNA]</scope>
    <source>
        <strain evidence="7">ATCC 8093 / DSM 506 / JCM 20403 / CCM 1077 / IAM 12100 / NBRC 12443 / NCIMB 10456</strain>
    </source>
</reference>
<feature type="transmembrane region" description="Helical" evidence="5">
    <location>
        <begin position="56"/>
        <end position="74"/>
    </location>
</feature>
<feature type="transmembrane region" description="Helical" evidence="5">
    <location>
        <begin position="81"/>
        <end position="99"/>
    </location>
</feature>
<evidence type="ECO:0000313" key="7">
    <source>
        <dbReference type="Proteomes" id="UP000006633"/>
    </source>
</evidence>
<dbReference type="GO" id="GO:0004671">
    <property type="term" value="F:protein C-terminal S-isoprenylcysteine carboxyl O-methyltransferase activity"/>
    <property type="evidence" value="ECO:0007669"/>
    <property type="project" value="InterPro"/>
</dbReference>
<accession>D6ZYP8</accession>
<protein>
    <submittedName>
        <fullName evidence="6">Isoprenylcysteine carboxyl methyltransferase</fullName>
    </submittedName>
</protein>
<dbReference type="eggNOG" id="COG1755">
    <property type="taxonomic scope" value="Bacteria"/>
</dbReference>
<name>D6ZYP8_ANCN5</name>
<organism evidence="6 7">
    <name type="scientific">Ancylobacter novellus (strain ATCC 8093 / DSM 506 / JCM 20403 / CCM 1077 / IAM 12100 / NBRC 12443 / NCIMB 10456)</name>
    <name type="common">Starkeya novella</name>
    <dbReference type="NCBI Taxonomy" id="639283"/>
    <lineage>
        <taxon>Bacteria</taxon>
        <taxon>Pseudomonadati</taxon>
        <taxon>Pseudomonadota</taxon>
        <taxon>Alphaproteobacteria</taxon>
        <taxon>Hyphomicrobiales</taxon>
        <taxon>Xanthobacteraceae</taxon>
        <taxon>Ancylobacter</taxon>
    </lineage>
</organism>
<sequence>MVTFATTAVALPVTPVVAFLVLGFVTLQRLSELVVARRNTSRLLAAGGHEVGAGHYPVMVALHAAWLAGLWLLAPGRPIDTIALVAYFLVQPLRLWILMTLGGRWTTRIIVLPGAPLVESGPYRFLSHPNYVVVVAEIALLPLAFHLYWYALAFSLANAVLLTVRVRAENAALARATS</sequence>
<dbReference type="GO" id="GO:0016020">
    <property type="term" value="C:membrane"/>
    <property type="evidence" value="ECO:0007669"/>
    <property type="project" value="UniProtKB-SubCell"/>
</dbReference>
<gene>
    <name evidence="6" type="ordered locus">Snov_3747</name>
</gene>
<proteinExistence type="predicted"/>
<evidence type="ECO:0000256" key="5">
    <source>
        <dbReference type="SAM" id="Phobius"/>
    </source>
</evidence>
<keyword evidence="4 5" id="KW-0472">Membrane</keyword>
<evidence type="ECO:0000313" key="6">
    <source>
        <dbReference type="EMBL" id="ADH91017.1"/>
    </source>
</evidence>
<evidence type="ECO:0000256" key="2">
    <source>
        <dbReference type="ARBA" id="ARBA00022692"/>
    </source>
</evidence>
<comment type="subcellular location">
    <subcellularLocation>
        <location evidence="1">Membrane</location>
        <topology evidence="1">Multi-pass membrane protein</topology>
    </subcellularLocation>
</comment>
<dbReference type="EMBL" id="CP002026">
    <property type="protein sequence ID" value="ADH91017.1"/>
    <property type="molecule type" value="Genomic_DNA"/>
</dbReference>